<accession>A0A0A8YX99</accession>
<sequence length="40" mass="4505">MLSWIYNCVSTFICITETFASGEAKIFGMRARKSSVQLKS</sequence>
<dbReference type="EMBL" id="GBRH01270648">
    <property type="protein sequence ID" value="JAD27247.1"/>
    <property type="molecule type" value="Transcribed_RNA"/>
</dbReference>
<organism evidence="1">
    <name type="scientific">Arundo donax</name>
    <name type="common">Giant reed</name>
    <name type="synonym">Donax arundinaceus</name>
    <dbReference type="NCBI Taxonomy" id="35708"/>
    <lineage>
        <taxon>Eukaryota</taxon>
        <taxon>Viridiplantae</taxon>
        <taxon>Streptophyta</taxon>
        <taxon>Embryophyta</taxon>
        <taxon>Tracheophyta</taxon>
        <taxon>Spermatophyta</taxon>
        <taxon>Magnoliopsida</taxon>
        <taxon>Liliopsida</taxon>
        <taxon>Poales</taxon>
        <taxon>Poaceae</taxon>
        <taxon>PACMAD clade</taxon>
        <taxon>Arundinoideae</taxon>
        <taxon>Arundineae</taxon>
        <taxon>Arundo</taxon>
    </lineage>
</organism>
<proteinExistence type="predicted"/>
<evidence type="ECO:0000313" key="1">
    <source>
        <dbReference type="EMBL" id="JAD27247.1"/>
    </source>
</evidence>
<dbReference type="AlphaFoldDB" id="A0A0A8YX99"/>
<reference evidence="1" key="1">
    <citation type="submission" date="2014-09" db="EMBL/GenBank/DDBJ databases">
        <authorList>
            <person name="Magalhaes I.L.F."/>
            <person name="Oliveira U."/>
            <person name="Santos F.R."/>
            <person name="Vidigal T.H.D.A."/>
            <person name="Brescovit A.D."/>
            <person name="Santos A.J."/>
        </authorList>
    </citation>
    <scope>NUCLEOTIDE SEQUENCE</scope>
    <source>
        <tissue evidence="1">Shoot tissue taken approximately 20 cm above the soil surface</tissue>
    </source>
</reference>
<reference evidence="1" key="2">
    <citation type="journal article" date="2015" name="Data Brief">
        <title>Shoot transcriptome of the giant reed, Arundo donax.</title>
        <authorList>
            <person name="Barrero R.A."/>
            <person name="Guerrero F.D."/>
            <person name="Moolhuijzen P."/>
            <person name="Goolsby J.A."/>
            <person name="Tidwell J."/>
            <person name="Bellgard S.E."/>
            <person name="Bellgard M.I."/>
        </authorList>
    </citation>
    <scope>NUCLEOTIDE SEQUENCE</scope>
    <source>
        <tissue evidence="1">Shoot tissue taken approximately 20 cm above the soil surface</tissue>
    </source>
</reference>
<name>A0A0A8YX99_ARUDO</name>
<protein>
    <submittedName>
        <fullName evidence="1">Uncharacterized protein</fullName>
    </submittedName>
</protein>